<evidence type="ECO:0000259" key="2">
    <source>
        <dbReference type="Pfam" id="PF03108"/>
    </source>
</evidence>
<dbReference type="EMBL" id="JANJYI010000003">
    <property type="protein sequence ID" value="KAK2656207.1"/>
    <property type="molecule type" value="Genomic_DNA"/>
</dbReference>
<evidence type="ECO:0000313" key="6">
    <source>
        <dbReference type="Proteomes" id="UP001280121"/>
    </source>
</evidence>
<dbReference type="Pfam" id="PF03108">
    <property type="entry name" value="DBD_Tnp_Mut"/>
    <property type="match status" value="1"/>
</dbReference>
<dbReference type="InterPro" id="IPR058594">
    <property type="entry name" value="PB1-like_dom_pln"/>
</dbReference>
<comment type="caution">
    <text evidence="5">The sequence shown here is derived from an EMBL/GenBank/DDBJ whole genome shotgun (WGS) entry which is preliminary data.</text>
</comment>
<evidence type="ECO:0008006" key="7">
    <source>
        <dbReference type="Google" id="ProtNLM"/>
    </source>
</evidence>
<dbReference type="InterPro" id="IPR004332">
    <property type="entry name" value="Transposase_MuDR"/>
</dbReference>
<dbReference type="Proteomes" id="UP001280121">
    <property type="component" value="Unassembled WGS sequence"/>
</dbReference>
<reference evidence="5" key="1">
    <citation type="journal article" date="2023" name="Plant J.">
        <title>Genome sequences and population genomics provide insights into the demographic history, inbreeding, and mutation load of two 'living fossil' tree species of Dipteronia.</title>
        <authorList>
            <person name="Feng Y."/>
            <person name="Comes H.P."/>
            <person name="Chen J."/>
            <person name="Zhu S."/>
            <person name="Lu R."/>
            <person name="Zhang X."/>
            <person name="Li P."/>
            <person name="Qiu J."/>
            <person name="Olsen K.M."/>
            <person name="Qiu Y."/>
        </authorList>
    </citation>
    <scope>NUCLEOTIDE SEQUENCE</scope>
    <source>
        <strain evidence="5">KIB01</strain>
    </source>
</reference>
<evidence type="ECO:0000256" key="1">
    <source>
        <dbReference type="SAM" id="MobiDB-lite"/>
    </source>
</evidence>
<feature type="domain" description="MULE transposase" evidence="3">
    <location>
        <begin position="353"/>
        <end position="424"/>
    </location>
</feature>
<name>A0AAD9XBF1_9ROSI</name>
<sequence length="426" mass="48752">MVGARTDDGEQPQCDLDDTEILFSFMVHHGGGYDGEMENYIGGKIIFFNYLNLDELSMLDLDDIALELGYKLPVGFWIQVSGCGKPLNINCDQAWLSFGDKIPPNRVLDLFLEPIEALQTIRGDEVIHYQHLESHNDCAEADLHVSGLNEENVDELNGKCGERDNLQRKDKGKHVLKEAESETVDRDNLQRKDKRKRKSLQFTDIPRPESGDASDIDEGSEKLNRLDGSDNDEIQRGFVSQFRMKKYHEFNPSCDMQDPKFVIGMEFGNADVFRNDIRAHTVKNKRAIRFKKNDRNRIKAICENDGCKWFVYGSWLTDKRTFKIKSIGDEHTCAMTFTNKFVNSKMIANKPILGLDGCHTKVVHNGQLLTAVGVDPNNQMYLVAYALMESEYRDTWVWFLQLLAVDLEINNSYGIVWISDKQKGFI</sequence>
<evidence type="ECO:0000313" key="5">
    <source>
        <dbReference type="EMBL" id="KAK2656207.1"/>
    </source>
</evidence>
<evidence type="ECO:0000259" key="4">
    <source>
        <dbReference type="Pfam" id="PF26130"/>
    </source>
</evidence>
<organism evidence="5 6">
    <name type="scientific">Dipteronia dyeriana</name>
    <dbReference type="NCBI Taxonomy" id="168575"/>
    <lineage>
        <taxon>Eukaryota</taxon>
        <taxon>Viridiplantae</taxon>
        <taxon>Streptophyta</taxon>
        <taxon>Embryophyta</taxon>
        <taxon>Tracheophyta</taxon>
        <taxon>Spermatophyta</taxon>
        <taxon>Magnoliopsida</taxon>
        <taxon>eudicotyledons</taxon>
        <taxon>Gunneridae</taxon>
        <taxon>Pentapetalae</taxon>
        <taxon>rosids</taxon>
        <taxon>malvids</taxon>
        <taxon>Sapindales</taxon>
        <taxon>Sapindaceae</taxon>
        <taxon>Hippocastanoideae</taxon>
        <taxon>Acereae</taxon>
        <taxon>Dipteronia</taxon>
    </lineage>
</organism>
<feature type="compositionally biased region" description="Basic and acidic residues" evidence="1">
    <location>
        <begin position="219"/>
        <end position="228"/>
    </location>
</feature>
<feature type="compositionally biased region" description="Basic and acidic residues" evidence="1">
    <location>
        <begin position="168"/>
        <end position="191"/>
    </location>
</feature>
<feature type="region of interest" description="Disordered" evidence="1">
    <location>
        <begin position="168"/>
        <end position="232"/>
    </location>
</feature>
<gene>
    <name evidence="5" type="ORF">Ddye_009259</name>
</gene>
<dbReference type="PANTHER" id="PTHR31973">
    <property type="entry name" value="POLYPROTEIN, PUTATIVE-RELATED"/>
    <property type="match status" value="1"/>
</dbReference>
<proteinExistence type="predicted"/>
<dbReference type="Pfam" id="PF10551">
    <property type="entry name" value="MULE"/>
    <property type="match status" value="1"/>
</dbReference>
<dbReference type="PANTHER" id="PTHR31973:SF199">
    <property type="entry name" value="SWIM-TYPE DOMAIN-CONTAINING PROTEIN"/>
    <property type="match status" value="1"/>
</dbReference>
<keyword evidence="6" id="KW-1185">Reference proteome</keyword>
<protein>
    <recommendedName>
        <fullName evidence="7">Transposase</fullName>
    </recommendedName>
</protein>
<dbReference type="Pfam" id="PF26130">
    <property type="entry name" value="PB1-like"/>
    <property type="match status" value="1"/>
</dbReference>
<feature type="domain" description="PB1-like" evidence="4">
    <location>
        <begin position="22"/>
        <end position="83"/>
    </location>
</feature>
<dbReference type="InterPro" id="IPR018289">
    <property type="entry name" value="MULE_transposase_dom"/>
</dbReference>
<evidence type="ECO:0000259" key="3">
    <source>
        <dbReference type="Pfam" id="PF10551"/>
    </source>
</evidence>
<feature type="domain" description="Transposase MuDR plant" evidence="2">
    <location>
        <begin position="260"/>
        <end position="324"/>
    </location>
</feature>
<accession>A0AAD9XBF1</accession>
<dbReference type="AlphaFoldDB" id="A0AAD9XBF1"/>